<dbReference type="GO" id="GO:0005524">
    <property type="term" value="F:ATP binding"/>
    <property type="evidence" value="ECO:0007669"/>
    <property type="project" value="UniProtKB-UniRule"/>
</dbReference>
<organism evidence="14 15">
    <name type="scientific">Eiseniibacteriota bacterium</name>
    <dbReference type="NCBI Taxonomy" id="2212470"/>
    <lineage>
        <taxon>Bacteria</taxon>
        <taxon>Candidatus Eiseniibacteriota</taxon>
    </lineage>
</organism>
<evidence type="ECO:0000256" key="2">
    <source>
        <dbReference type="ARBA" id="ARBA00012980"/>
    </source>
</evidence>
<dbReference type="InterPro" id="IPR027417">
    <property type="entry name" value="P-loop_NTPase"/>
</dbReference>
<feature type="compositionally biased region" description="Low complexity" evidence="12">
    <location>
        <begin position="1"/>
        <end position="25"/>
    </location>
</feature>
<dbReference type="GO" id="GO:0006233">
    <property type="term" value="P:dTDP biosynthetic process"/>
    <property type="evidence" value="ECO:0007669"/>
    <property type="project" value="InterPro"/>
</dbReference>
<evidence type="ECO:0000256" key="4">
    <source>
        <dbReference type="ARBA" id="ARBA00022679"/>
    </source>
</evidence>
<dbReference type="Pfam" id="PF02223">
    <property type="entry name" value="Thymidylate_kin"/>
    <property type="match status" value="1"/>
</dbReference>
<evidence type="ECO:0000256" key="6">
    <source>
        <dbReference type="ARBA" id="ARBA00022741"/>
    </source>
</evidence>
<evidence type="ECO:0000256" key="9">
    <source>
        <dbReference type="ARBA" id="ARBA00048743"/>
    </source>
</evidence>
<evidence type="ECO:0000259" key="13">
    <source>
        <dbReference type="Pfam" id="PF02223"/>
    </source>
</evidence>
<comment type="function">
    <text evidence="10 11">Phosphorylation of dTMP to form dTDP in both de novo and salvage pathways of dTTP synthesis.</text>
</comment>
<feature type="binding site" evidence="11">
    <location>
        <begin position="73"/>
        <end position="80"/>
    </location>
    <ligand>
        <name>ATP</name>
        <dbReference type="ChEBI" id="CHEBI:30616"/>
    </ligand>
</feature>
<dbReference type="Proteomes" id="UP000739538">
    <property type="component" value="Unassembled WGS sequence"/>
</dbReference>
<reference evidence="14" key="1">
    <citation type="submission" date="2020-04" db="EMBL/GenBank/DDBJ databases">
        <authorList>
            <person name="Zhang T."/>
        </authorList>
    </citation>
    <scope>NUCLEOTIDE SEQUENCE</scope>
    <source>
        <strain evidence="14">HKST-UBA02</strain>
    </source>
</reference>
<keyword evidence="5 11" id="KW-0545">Nucleotide biosynthesis</keyword>
<dbReference type="NCBIfam" id="TIGR00041">
    <property type="entry name" value="DTMP_kinase"/>
    <property type="match status" value="1"/>
</dbReference>
<evidence type="ECO:0000256" key="8">
    <source>
        <dbReference type="ARBA" id="ARBA00022840"/>
    </source>
</evidence>
<feature type="domain" description="Thymidylate kinase-like" evidence="13">
    <location>
        <begin position="71"/>
        <end position="256"/>
    </location>
</feature>
<dbReference type="EC" id="2.7.4.9" evidence="2 11"/>
<evidence type="ECO:0000256" key="11">
    <source>
        <dbReference type="HAMAP-Rule" id="MF_00165"/>
    </source>
</evidence>
<dbReference type="CDD" id="cd01672">
    <property type="entry name" value="TMPK"/>
    <property type="match status" value="1"/>
</dbReference>
<gene>
    <name evidence="11" type="primary">tmk</name>
    <name evidence="14" type="ORF">KDA27_00645</name>
</gene>
<dbReference type="GO" id="GO:0004798">
    <property type="term" value="F:dTMP kinase activity"/>
    <property type="evidence" value="ECO:0007669"/>
    <property type="project" value="UniProtKB-UniRule"/>
</dbReference>
<evidence type="ECO:0000256" key="1">
    <source>
        <dbReference type="ARBA" id="ARBA00009776"/>
    </source>
</evidence>
<proteinExistence type="inferred from homology"/>
<keyword evidence="6 11" id="KW-0547">Nucleotide-binding</keyword>
<comment type="catalytic activity">
    <reaction evidence="9 11">
        <text>dTMP + ATP = dTDP + ADP</text>
        <dbReference type="Rhea" id="RHEA:13517"/>
        <dbReference type="ChEBI" id="CHEBI:30616"/>
        <dbReference type="ChEBI" id="CHEBI:58369"/>
        <dbReference type="ChEBI" id="CHEBI:63528"/>
        <dbReference type="ChEBI" id="CHEBI:456216"/>
        <dbReference type="EC" id="2.7.4.9"/>
    </reaction>
</comment>
<evidence type="ECO:0000256" key="5">
    <source>
        <dbReference type="ARBA" id="ARBA00022727"/>
    </source>
</evidence>
<evidence type="ECO:0000313" key="14">
    <source>
        <dbReference type="EMBL" id="MCA9754279.1"/>
    </source>
</evidence>
<dbReference type="InterPro" id="IPR018094">
    <property type="entry name" value="Thymidylate_kinase"/>
</dbReference>
<dbReference type="SUPFAM" id="SSF52540">
    <property type="entry name" value="P-loop containing nucleoside triphosphate hydrolases"/>
    <property type="match status" value="1"/>
</dbReference>
<dbReference type="PANTHER" id="PTHR10344:SF4">
    <property type="entry name" value="UMP-CMP KINASE 2, MITOCHONDRIAL"/>
    <property type="match status" value="1"/>
</dbReference>
<dbReference type="FunFam" id="3.40.50.300:FF:000225">
    <property type="entry name" value="Thymidylate kinase"/>
    <property type="match status" value="1"/>
</dbReference>
<keyword evidence="8 11" id="KW-0067">ATP-binding</keyword>
<evidence type="ECO:0000313" key="15">
    <source>
        <dbReference type="Proteomes" id="UP000739538"/>
    </source>
</evidence>
<accession>A0A956SCC6</accession>
<comment type="similarity">
    <text evidence="1 11">Belongs to the thymidylate kinase family.</text>
</comment>
<keyword evidence="4 11" id="KW-0808">Transferase</keyword>
<dbReference type="Gene3D" id="3.40.50.300">
    <property type="entry name" value="P-loop containing nucleotide triphosphate hydrolases"/>
    <property type="match status" value="1"/>
</dbReference>
<dbReference type="HAMAP" id="MF_00165">
    <property type="entry name" value="Thymidylate_kinase"/>
    <property type="match status" value="1"/>
</dbReference>
<evidence type="ECO:0000256" key="10">
    <source>
        <dbReference type="ARBA" id="ARBA00057735"/>
    </source>
</evidence>
<reference evidence="14" key="2">
    <citation type="journal article" date="2021" name="Microbiome">
        <title>Successional dynamics and alternative stable states in a saline activated sludge microbial community over 9 years.</title>
        <authorList>
            <person name="Wang Y."/>
            <person name="Ye J."/>
            <person name="Ju F."/>
            <person name="Liu L."/>
            <person name="Boyd J.A."/>
            <person name="Deng Y."/>
            <person name="Parks D.H."/>
            <person name="Jiang X."/>
            <person name="Yin X."/>
            <person name="Woodcroft B.J."/>
            <person name="Tyson G.W."/>
            <person name="Hugenholtz P."/>
            <person name="Polz M.F."/>
            <person name="Zhang T."/>
        </authorList>
    </citation>
    <scope>NUCLEOTIDE SEQUENCE</scope>
    <source>
        <strain evidence="14">HKST-UBA02</strain>
    </source>
</reference>
<protein>
    <recommendedName>
        <fullName evidence="3 11">Thymidylate kinase</fullName>
        <ecNumber evidence="2 11">2.7.4.9</ecNumber>
    </recommendedName>
    <alternativeName>
        <fullName evidence="11">dTMP kinase</fullName>
    </alternativeName>
</protein>
<dbReference type="GO" id="GO:0005829">
    <property type="term" value="C:cytosol"/>
    <property type="evidence" value="ECO:0007669"/>
    <property type="project" value="TreeGrafter"/>
</dbReference>
<name>A0A956SCC6_UNCEI</name>
<comment type="caution">
    <text evidence="14">The sequence shown here is derived from an EMBL/GenBank/DDBJ whole genome shotgun (WGS) entry which is preliminary data.</text>
</comment>
<evidence type="ECO:0000256" key="7">
    <source>
        <dbReference type="ARBA" id="ARBA00022777"/>
    </source>
</evidence>
<dbReference type="GO" id="GO:0006235">
    <property type="term" value="P:dTTP biosynthetic process"/>
    <property type="evidence" value="ECO:0007669"/>
    <property type="project" value="UniProtKB-UniRule"/>
</dbReference>
<sequence>MVVLSGSSPHSLSWLTSRSSSVSTTFGRPPKESHSSKHRSRCKAGDELVADQTRGSEPSLAGTLGQRFLSFEGTEGSGKTTQVRRLQDELERIGWRTLLVREPGGTELSERVRTLLLDPATGVVAPWAELALYVAARAQLVAEKIRPALASGHLVLADRYGDSSVVYQGVARGIPVGEVEQLNDWATSGLRPGLTVLFDLDPEVGLSRVSSRGSRDRLESEPLEFHHKVRNGYLALAARSPERVRVLDASRPEEEVWGELLSIVLAHLETVGSETAGSKETTRP</sequence>
<dbReference type="AlphaFoldDB" id="A0A956SCC6"/>
<dbReference type="GO" id="GO:0006227">
    <property type="term" value="P:dUDP biosynthetic process"/>
    <property type="evidence" value="ECO:0007669"/>
    <property type="project" value="TreeGrafter"/>
</dbReference>
<dbReference type="EMBL" id="JAGQHS010000002">
    <property type="protein sequence ID" value="MCA9754279.1"/>
    <property type="molecule type" value="Genomic_DNA"/>
</dbReference>
<evidence type="ECO:0000256" key="12">
    <source>
        <dbReference type="SAM" id="MobiDB-lite"/>
    </source>
</evidence>
<keyword evidence="7 11" id="KW-0418">Kinase</keyword>
<dbReference type="InterPro" id="IPR039430">
    <property type="entry name" value="Thymidylate_kin-like_dom"/>
</dbReference>
<feature type="region of interest" description="Disordered" evidence="12">
    <location>
        <begin position="1"/>
        <end position="61"/>
    </location>
</feature>
<evidence type="ECO:0000256" key="3">
    <source>
        <dbReference type="ARBA" id="ARBA00017144"/>
    </source>
</evidence>
<dbReference type="PANTHER" id="PTHR10344">
    <property type="entry name" value="THYMIDYLATE KINASE"/>
    <property type="match status" value="1"/>
</dbReference>